<keyword evidence="3" id="KW-1185">Reference proteome</keyword>
<accession>A0AAW0CBU8</accession>
<feature type="region of interest" description="Disordered" evidence="1">
    <location>
        <begin position="1"/>
        <end position="23"/>
    </location>
</feature>
<feature type="compositionally biased region" description="Low complexity" evidence="1">
    <location>
        <begin position="1"/>
        <end position="18"/>
    </location>
</feature>
<comment type="caution">
    <text evidence="2">The sequence shown here is derived from an EMBL/GenBank/DDBJ whole genome shotgun (WGS) entry which is preliminary data.</text>
</comment>
<proteinExistence type="predicted"/>
<protein>
    <submittedName>
        <fullName evidence="2">Uncharacterized protein</fullName>
    </submittedName>
</protein>
<dbReference type="GO" id="GO:0007166">
    <property type="term" value="P:cell surface receptor signaling pathway"/>
    <property type="evidence" value="ECO:0007669"/>
    <property type="project" value="InterPro"/>
</dbReference>
<dbReference type="EMBL" id="JAYKXP010000048">
    <property type="protein sequence ID" value="KAK7037330.1"/>
    <property type="molecule type" value="Genomic_DNA"/>
</dbReference>
<dbReference type="Gene3D" id="1.20.930.20">
    <property type="entry name" value="Adaptor protein Cbl, N-terminal domain"/>
    <property type="match status" value="1"/>
</dbReference>
<dbReference type="InterPro" id="IPR059179">
    <property type="entry name" value="MLKL-like_MCAfunc"/>
</dbReference>
<reference evidence="2 3" key="1">
    <citation type="submission" date="2024-01" db="EMBL/GenBank/DDBJ databases">
        <title>A draft genome for a cacao thread blight-causing isolate of Paramarasmius palmivorus.</title>
        <authorList>
            <person name="Baruah I.K."/>
            <person name="Bukari Y."/>
            <person name="Amoako-Attah I."/>
            <person name="Meinhardt L.W."/>
            <person name="Bailey B.A."/>
            <person name="Cohen S.P."/>
        </authorList>
    </citation>
    <scope>NUCLEOTIDE SEQUENCE [LARGE SCALE GENOMIC DNA]</scope>
    <source>
        <strain evidence="2 3">GH-12</strain>
    </source>
</reference>
<sequence>MSQPQSQSNVPSSSVQPNMQPSNVRIRLDALQPTSSRKEQKNVDLIKTWLEDLNQAFPGHKTDAAPCALFYSALEEYMAKAQNRSTRWNRQSTTNLSKVENEYLLLRPHPGQPQPSTSSRAITLVDHTARTLSVIGEAVPGAAPLKGVGNALERIAELAKTMRGNKDEASRLSKHADHIQQLLNDKLGSAENIDKEVEKDLRAFGVYVNFPLILTDLERFQKPNEKRLQAFLFAKDQRDELRGLQQRLHDAFQAFLTANTVAIRLGVARFESLYSSSASNRNNVGLFPT</sequence>
<name>A0AAW0CBU8_9AGAR</name>
<dbReference type="AlphaFoldDB" id="A0AAW0CBU8"/>
<evidence type="ECO:0000256" key="1">
    <source>
        <dbReference type="SAM" id="MobiDB-lite"/>
    </source>
</evidence>
<organism evidence="2 3">
    <name type="scientific">Paramarasmius palmivorus</name>
    <dbReference type="NCBI Taxonomy" id="297713"/>
    <lineage>
        <taxon>Eukaryota</taxon>
        <taxon>Fungi</taxon>
        <taxon>Dikarya</taxon>
        <taxon>Basidiomycota</taxon>
        <taxon>Agaricomycotina</taxon>
        <taxon>Agaricomycetes</taxon>
        <taxon>Agaricomycetidae</taxon>
        <taxon>Agaricales</taxon>
        <taxon>Marasmiineae</taxon>
        <taxon>Marasmiaceae</taxon>
        <taxon>Paramarasmius</taxon>
    </lineage>
</organism>
<gene>
    <name evidence="2" type="ORF">VNI00_011321</name>
</gene>
<dbReference type="InterPro" id="IPR036537">
    <property type="entry name" value="Adaptor_Cbl_N_dom_sf"/>
</dbReference>
<evidence type="ECO:0000313" key="3">
    <source>
        <dbReference type="Proteomes" id="UP001383192"/>
    </source>
</evidence>
<evidence type="ECO:0000313" key="2">
    <source>
        <dbReference type="EMBL" id="KAK7037330.1"/>
    </source>
</evidence>
<dbReference type="CDD" id="cd21037">
    <property type="entry name" value="MLKL_NTD"/>
    <property type="match status" value="1"/>
</dbReference>
<dbReference type="Proteomes" id="UP001383192">
    <property type="component" value="Unassembled WGS sequence"/>
</dbReference>